<accession>A0AAP0LJA1</accession>
<dbReference type="EMBL" id="JBBNAF010000001">
    <property type="protein sequence ID" value="KAK9169234.1"/>
    <property type="molecule type" value="Genomic_DNA"/>
</dbReference>
<sequence length="281" mass="31109">MTNNERGLSGEDDACQANSRSLSLVTALSVTALSHGPSTALSPSQTLPPLDFRSVAEPIGRIQPSISTAPGSYFFLANCKGIDADEHVANEILSSFDVRLRQYAMRQLTKAMQGSYQRTLTVLTRIKNCTSENGLISKVRVCPIEGLGVTSLFVADAYGFQVPELEDKDYSCVLYEVNNGSETELLYSVSDPLIIRDGSETEYNNSISNPLLIRDGSETAYNNSVSDPLRIRDRLEMEYNNSVSDPLLIRDRSETEYNNFVFDPLLIRDGLETECNYNCTL</sequence>
<dbReference type="Proteomes" id="UP001420932">
    <property type="component" value="Unassembled WGS sequence"/>
</dbReference>
<organism evidence="1 2">
    <name type="scientific">Stephania yunnanensis</name>
    <dbReference type="NCBI Taxonomy" id="152371"/>
    <lineage>
        <taxon>Eukaryota</taxon>
        <taxon>Viridiplantae</taxon>
        <taxon>Streptophyta</taxon>
        <taxon>Embryophyta</taxon>
        <taxon>Tracheophyta</taxon>
        <taxon>Spermatophyta</taxon>
        <taxon>Magnoliopsida</taxon>
        <taxon>Ranunculales</taxon>
        <taxon>Menispermaceae</taxon>
        <taxon>Menispermoideae</taxon>
        <taxon>Cissampelideae</taxon>
        <taxon>Stephania</taxon>
    </lineage>
</organism>
<comment type="caution">
    <text evidence="1">The sequence shown here is derived from an EMBL/GenBank/DDBJ whole genome shotgun (WGS) entry which is preliminary data.</text>
</comment>
<evidence type="ECO:0000313" key="1">
    <source>
        <dbReference type="EMBL" id="KAK9169234.1"/>
    </source>
</evidence>
<dbReference type="AlphaFoldDB" id="A0AAP0LJA1"/>
<gene>
    <name evidence="1" type="ORF">Syun_001374</name>
</gene>
<evidence type="ECO:0000313" key="2">
    <source>
        <dbReference type="Proteomes" id="UP001420932"/>
    </source>
</evidence>
<name>A0AAP0LJA1_9MAGN</name>
<keyword evidence="2" id="KW-1185">Reference proteome</keyword>
<protein>
    <submittedName>
        <fullName evidence="1">Uncharacterized protein</fullName>
    </submittedName>
</protein>
<reference evidence="1 2" key="1">
    <citation type="submission" date="2024-01" db="EMBL/GenBank/DDBJ databases">
        <title>Genome assemblies of Stephania.</title>
        <authorList>
            <person name="Yang L."/>
        </authorList>
    </citation>
    <scope>NUCLEOTIDE SEQUENCE [LARGE SCALE GENOMIC DNA]</scope>
    <source>
        <strain evidence="1">YNDBR</strain>
        <tissue evidence="1">Leaf</tissue>
    </source>
</reference>
<proteinExistence type="predicted"/>